<dbReference type="GO" id="GO:0016485">
    <property type="term" value="P:protein processing"/>
    <property type="evidence" value="ECO:0007669"/>
    <property type="project" value="TreeGrafter"/>
</dbReference>
<dbReference type="Gene3D" id="3.40.390.10">
    <property type="entry name" value="Collagenase (Catalytic Domain)"/>
    <property type="match status" value="1"/>
</dbReference>
<evidence type="ECO:0000259" key="9">
    <source>
        <dbReference type="Pfam" id="PF05649"/>
    </source>
</evidence>
<dbReference type="PANTHER" id="PTHR11733">
    <property type="entry name" value="ZINC METALLOPROTEASE FAMILY M13 NEPRILYSIN-RELATED"/>
    <property type="match status" value="1"/>
</dbReference>
<name>A0A3Q9G7G1_9ACTO</name>
<feature type="domain" description="Peptidase M13 C-terminal" evidence="8">
    <location>
        <begin position="446"/>
        <end position="656"/>
    </location>
</feature>
<dbReference type="InterPro" id="IPR008753">
    <property type="entry name" value="Peptidase_M13_N"/>
</dbReference>
<dbReference type="InterPro" id="IPR042089">
    <property type="entry name" value="Peptidase_M13_dom_2"/>
</dbReference>
<evidence type="ECO:0000256" key="7">
    <source>
        <dbReference type="ARBA" id="ARBA00023049"/>
    </source>
</evidence>
<dbReference type="EMBL" id="CP034593">
    <property type="protein sequence ID" value="AZQ77010.1"/>
    <property type="molecule type" value="Genomic_DNA"/>
</dbReference>
<dbReference type="Pfam" id="PF01431">
    <property type="entry name" value="Peptidase_M13"/>
    <property type="match status" value="1"/>
</dbReference>
<evidence type="ECO:0000256" key="2">
    <source>
        <dbReference type="ARBA" id="ARBA00007357"/>
    </source>
</evidence>
<evidence type="ECO:0000256" key="1">
    <source>
        <dbReference type="ARBA" id="ARBA00001947"/>
    </source>
</evidence>
<evidence type="ECO:0000256" key="5">
    <source>
        <dbReference type="ARBA" id="ARBA00022801"/>
    </source>
</evidence>
<accession>A0A3Q9G7G1</accession>
<evidence type="ECO:0000256" key="4">
    <source>
        <dbReference type="ARBA" id="ARBA00022723"/>
    </source>
</evidence>
<dbReference type="Pfam" id="PF05649">
    <property type="entry name" value="Peptidase_M13_N"/>
    <property type="match status" value="1"/>
</dbReference>
<dbReference type="InterPro" id="IPR000718">
    <property type="entry name" value="Peptidase_M13"/>
</dbReference>
<dbReference type="Gene3D" id="1.10.1380.10">
    <property type="entry name" value="Neutral endopeptidase , domain2"/>
    <property type="match status" value="1"/>
</dbReference>
<evidence type="ECO:0000313" key="10">
    <source>
        <dbReference type="EMBL" id="AZQ77010.1"/>
    </source>
</evidence>
<dbReference type="PRINTS" id="PR00786">
    <property type="entry name" value="NEPRILYSIN"/>
</dbReference>
<dbReference type="Proteomes" id="UP000280344">
    <property type="component" value="Chromosome"/>
</dbReference>
<dbReference type="GO" id="GO:0004222">
    <property type="term" value="F:metalloendopeptidase activity"/>
    <property type="evidence" value="ECO:0007669"/>
    <property type="project" value="InterPro"/>
</dbReference>
<dbReference type="PANTHER" id="PTHR11733:SF167">
    <property type="entry name" value="FI17812P1-RELATED"/>
    <property type="match status" value="1"/>
</dbReference>
<dbReference type="PROSITE" id="PS51885">
    <property type="entry name" value="NEPRILYSIN"/>
    <property type="match status" value="1"/>
</dbReference>
<keyword evidence="7" id="KW-0482">Metalloprotease</keyword>
<proteinExistence type="inferred from homology"/>
<dbReference type="AlphaFoldDB" id="A0A3Q9G7G1"/>
<keyword evidence="3" id="KW-0645">Protease</keyword>
<evidence type="ECO:0000256" key="6">
    <source>
        <dbReference type="ARBA" id="ARBA00022833"/>
    </source>
</evidence>
<evidence type="ECO:0000259" key="8">
    <source>
        <dbReference type="Pfam" id="PF01431"/>
    </source>
</evidence>
<dbReference type="SUPFAM" id="SSF55486">
    <property type="entry name" value="Metalloproteases ('zincins'), catalytic domain"/>
    <property type="match status" value="1"/>
</dbReference>
<evidence type="ECO:0000256" key="3">
    <source>
        <dbReference type="ARBA" id="ARBA00022670"/>
    </source>
</evidence>
<dbReference type="InterPro" id="IPR024079">
    <property type="entry name" value="MetalloPept_cat_dom_sf"/>
</dbReference>
<protein>
    <submittedName>
        <fullName evidence="10">M13 family peptidase</fullName>
    </submittedName>
</protein>
<organism evidence="10 11">
    <name type="scientific">Flaviflexus ciconiae</name>
    <dbReference type="NCBI Taxonomy" id="2496867"/>
    <lineage>
        <taxon>Bacteria</taxon>
        <taxon>Bacillati</taxon>
        <taxon>Actinomycetota</taxon>
        <taxon>Actinomycetes</taxon>
        <taxon>Actinomycetales</taxon>
        <taxon>Actinomycetaceae</taxon>
        <taxon>Flaviflexus</taxon>
    </lineage>
</organism>
<dbReference type="RefSeq" id="WP_126703815.1">
    <property type="nucleotide sequence ID" value="NZ_CP034593.1"/>
</dbReference>
<reference evidence="10 11" key="1">
    <citation type="submission" date="2018-12" db="EMBL/GenBank/DDBJ databases">
        <title>Complete genome sequence of Flaviflexus sp. H23T48.</title>
        <authorList>
            <person name="Bae J.-W."/>
            <person name="Lee J.-Y."/>
        </authorList>
    </citation>
    <scope>NUCLEOTIDE SEQUENCE [LARGE SCALE GENOMIC DNA]</scope>
    <source>
        <strain evidence="10 11">H23T48</strain>
    </source>
</reference>
<comment type="similarity">
    <text evidence="2">Belongs to the peptidase M13 family.</text>
</comment>
<sequence length="660" mass="73835">MTDPILSDVLKNAKQSVRVQDDLFRRVNGTWLDTHEIPADRPRDGAFYDLNERSQEQVKAIIDELAEGDPAGDAQKIGDYYSSFMDVDTLNAAGVEPLREDLEQISLAQTKEALASAVGTLVRTGVNTPFDFDIDADLNDPDSYVIFISQSGLSLPDEAYYRSEQHAETLKAFEKFVPEYLALTNVLANAEEAGQHIVEFETALASHHADVVTTRDADKINNPMSWTDFMASAPGFDWEAAREAIGIPSDLADRLIVLTPDALTGAAKLWEETDLDVLKEYLTFQVAVSRGAYLTEDIAQKRFNFFGTTLMGTTEQKDRWKRGVALVSGVLGEALGKIYVERHFPPSHKEKMEQLVADLLEAYSNSIKNLDWMGEETKKKALRKLSTFVPKIGYPEKWRDYSALTITDDLVGNVRASAGFETDRAIAKLGTPMDREEWFMPPQMVNAYYNPTWNEIVFPAAILQDPFFNPDADDAWNYGGIGAVIGHEIGHGFDDQGSKYDESGRLNNWWTDEDRREFEKRANALIAQYDAYTPMALEGTEHHVNGALTIGENIGDLGGLTIGLKAYDIALRRQGYDGIDDAPVIDGVTGAQRVFYSYARIWREKSRDETAIVMLSIDPHSPSEFRCNGVAKNLTAFHEAFDVKEGDELYLPENERVAIW</sequence>
<keyword evidence="5" id="KW-0378">Hydrolase</keyword>
<dbReference type="InterPro" id="IPR018497">
    <property type="entry name" value="Peptidase_M13_C"/>
</dbReference>
<keyword evidence="6" id="KW-0862">Zinc</keyword>
<evidence type="ECO:0000313" key="11">
    <source>
        <dbReference type="Proteomes" id="UP000280344"/>
    </source>
</evidence>
<comment type="cofactor">
    <cofactor evidence="1">
        <name>Zn(2+)</name>
        <dbReference type="ChEBI" id="CHEBI:29105"/>
    </cofactor>
</comment>
<gene>
    <name evidence="10" type="ORF">EJ997_06325</name>
</gene>
<dbReference type="KEGG" id="flh:EJ997_06325"/>
<dbReference type="GO" id="GO:0005886">
    <property type="term" value="C:plasma membrane"/>
    <property type="evidence" value="ECO:0007669"/>
    <property type="project" value="TreeGrafter"/>
</dbReference>
<dbReference type="GO" id="GO:0046872">
    <property type="term" value="F:metal ion binding"/>
    <property type="evidence" value="ECO:0007669"/>
    <property type="project" value="UniProtKB-KW"/>
</dbReference>
<feature type="domain" description="Peptidase M13 N-terminal" evidence="9">
    <location>
        <begin position="20"/>
        <end position="395"/>
    </location>
</feature>
<dbReference type="OrthoDB" id="9775677at2"/>
<dbReference type="CDD" id="cd08662">
    <property type="entry name" value="M13"/>
    <property type="match status" value="1"/>
</dbReference>
<keyword evidence="11" id="KW-1185">Reference proteome</keyword>
<keyword evidence="4" id="KW-0479">Metal-binding</keyword>